<dbReference type="PANTHER" id="PTHR30489:SF0">
    <property type="entry name" value="LIPOPROTEIN-RELEASING SYSTEM TRANSMEMBRANE PROTEIN LOLE"/>
    <property type="match status" value="1"/>
</dbReference>
<feature type="transmembrane region" description="Helical" evidence="7">
    <location>
        <begin position="265"/>
        <end position="289"/>
    </location>
</feature>
<evidence type="ECO:0000256" key="1">
    <source>
        <dbReference type="ARBA" id="ARBA00004651"/>
    </source>
</evidence>
<dbReference type="OrthoDB" id="9770036at2"/>
<dbReference type="AlphaFoldDB" id="A0A1K1XEW8"/>
<evidence type="ECO:0000256" key="3">
    <source>
        <dbReference type="ARBA" id="ARBA00022475"/>
    </source>
</evidence>
<proteinExistence type="inferred from homology"/>
<comment type="subcellular location">
    <subcellularLocation>
        <location evidence="1">Cell membrane</location>
        <topology evidence="1">Multi-pass membrane protein</topology>
    </subcellularLocation>
</comment>
<dbReference type="Proteomes" id="UP000182350">
    <property type="component" value="Unassembled WGS sequence"/>
</dbReference>
<feature type="transmembrane region" description="Helical" evidence="7">
    <location>
        <begin position="373"/>
        <end position="393"/>
    </location>
</feature>
<dbReference type="RefSeq" id="WP_072326081.1">
    <property type="nucleotide sequence ID" value="NZ_FPJW01000006.1"/>
</dbReference>
<feature type="domain" description="ABC3 transporter permease C-terminal" evidence="8">
    <location>
        <begin position="269"/>
        <end position="400"/>
    </location>
</feature>
<dbReference type="GO" id="GO:0098797">
    <property type="term" value="C:plasma membrane protein complex"/>
    <property type="evidence" value="ECO:0007669"/>
    <property type="project" value="TreeGrafter"/>
</dbReference>
<keyword evidence="6 7" id="KW-0472">Membrane</keyword>
<dbReference type="InterPro" id="IPR051447">
    <property type="entry name" value="Lipoprotein-release_system"/>
</dbReference>
<feature type="transmembrane region" description="Helical" evidence="7">
    <location>
        <begin position="310"/>
        <end position="335"/>
    </location>
</feature>
<comment type="similarity">
    <text evidence="2">Belongs to the ABC-4 integral membrane protein family. LolC/E subfamily.</text>
</comment>
<keyword evidence="11" id="KW-1185">Reference proteome</keyword>
<dbReference type="Pfam" id="PF02687">
    <property type="entry name" value="FtsX"/>
    <property type="match status" value="1"/>
</dbReference>
<keyword evidence="3" id="KW-1003">Cell membrane</keyword>
<evidence type="ECO:0000313" key="10">
    <source>
        <dbReference type="EMBL" id="SFX48095.1"/>
    </source>
</evidence>
<feature type="domain" description="MacB-like periplasmic core" evidence="9">
    <location>
        <begin position="19"/>
        <end position="239"/>
    </location>
</feature>
<dbReference type="PANTHER" id="PTHR30489">
    <property type="entry name" value="LIPOPROTEIN-RELEASING SYSTEM TRANSMEMBRANE PROTEIN LOLE"/>
    <property type="match status" value="1"/>
</dbReference>
<evidence type="ECO:0000256" key="7">
    <source>
        <dbReference type="SAM" id="Phobius"/>
    </source>
</evidence>
<evidence type="ECO:0000256" key="2">
    <source>
        <dbReference type="ARBA" id="ARBA00005236"/>
    </source>
</evidence>
<protein>
    <submittedName>
        <fullName evidence="10">ABC-type transport system, involved in lipoprotein release, permease component</fullName>
    </submittedName>
</protein>
<sequence length="406" mass="45015">MTTLMLLAWRNVWRNPARSAVLLLAIALGLWAGLLMVAVSQGMLVQRFERLIEQEFSHLQVHHPQFLTEREVQDHLPDVAALQHWLQQQPELREHTLRVLVDGMIQSPALTAGVEIRGVDPQRERRVSQLDTTLNQGKYLDAALRNPILMGARLAEKLRVRPGQRVVLTFQDTRQELVSASFTLSGTFTSLSRAEEESRVYVPAEVLSAYLADQAIWHQLAVLLQHPDQGSAVAARLQQAFPQVQALAWLELSPELRFLTEMGDLLTWILIGVILLALAFGLLNTLLMATFERTHELGMLLAIGMNKRRVFGLITLESLLITASGALLGVLLALLNINWLAREGLDLSRFGGAALAEFGYDTLIVPVLGSDELLAVALLVVLTALLAALYPAWKALQLNPAQAVRN</sequence>
<dbReference type="InterPro" id="IPR003838">
    <property type="entry name" value="ABC3_permease_C"/>
</dbReference>
<evidence type="ECO:0000256" key="5">
    <source>
        <dbReference type="ARBA" id="ARBA00022989"/>
    </source>
</evidence>
<keyword evidence="5 7" id="KW-1133">Transmembrane helix</keyword>
<keyword evidence="10" id="KW-0449">Lipoprotein</keyword>
<evidence type="ECO:0000259" key="8">
    <source>
        <dbReference type="Pfam" id="PF02687"/>
    </source>
</evidence>
<evidence type="ECO:0000256" key="6">
    <source>
        <dbReference type="ARBA" id="ARBA00023136"/>
    </source>
</evidence>
<evidence type="ECO:0000256" key="4">
    <source>
        <dbReference type="ARBA" id="ARBA00022692"/>
    </source>
</evidence>
<organism evidence="10 11">
    <name type="scientific">Marinospirillum alkaliphilum DSM 21637</name>
    <dbReference type="NCBI Taxonomy" id="1122209"/>
    <lineage>
        <taxon>Bacteria</taxon>
        <taxon>Pseudomonadati</taxon>
        <taxon>Pseudomonadota</taxon>
        <taxon>Gammaproteobacteria</taxon>
        <taxon>Oceanospirillales</taxon>
        <taxon>Oceanospirillaceae</taxon>
        <taxon>Marinospirillum</taxon>
    </lineage>
</organism>
<evidence type="ECO:0000313" key="11">
    <source>
        <dbReference type="Proteomes" id="UP000182350"/>
    </source>
</evidence>
<name>A0A1K1XEW8_9GAMM</name>
<dbReference type="STRING" id="1122209.SAMN02745752_01795"/>
<keyword evidence="4 7" id="KW-0812">Transmembrane</keyword>
<dbReference type="EMBL" id="FPJW01000006">
    <property type="protein sequence ID" value="SFX48095.1"/>
    <property type="molecule type" value="Genomic_DNA"/>
</dbReference>
<reference evidence="10 11" key="1">
    <citation type="submission" date="2016-11" db="EMBL/GenBank/DDBJ databases">
        <authorList>
            <person name="Jaros S."/>
            <person name="Januszkiewicz K."/>
            <person name="Wedrychowicz H."/>
        </authorList>
    </citation>
    <scope>NUCLEOTIDE SEQUENCE [LARGE SCALE GENOMIC DNA]</scope>
    <source>
        <strain evidence="10 11">DSM 21637</strain>
    </source>
</reference>
<dbReference type="InterPro" id="IPR025857">
    <property type="entry name" value="MacB_PCD"/>
</dbReference>
<dbReference type="GO" id="GO:0044874">
    <property type="term" value="P:lipoprotein localization to outer membrane"/>
    <property type="evidence" value="ECO:0007669"/>
    <property type="project" value="TreeGrafter"/>
</dbReference>
<dbReference type="Pfam" id="PF12704">
    <property type="entry name" value="MacB_PCD"/>
    <property type="match status" value="1"/>
</dbReference>
<evidence type="ECO:0000259" key="9">
    <source>
        <dbReference type="Pfam" id="PF12704"/>
    </source>
</evidence>
<accession>A0A1K1XEW8</accession>
<gene>
    <name evidence="10" type="ORF">SAMN02745752_01795</name>
</gene>